<proteinExistence type="predicted"/>
<name>A0A9D1X951_9BACT</name>
<dbReference type="AlphaFoldDB" id="A0A9D1X951"/>
<accession>A0A9D1X951</accession>
<dbReference type="CDD" id="cd00158">
    <property type="entry name" value="RHOD"/>
    <property type="match status" value="1"/>
</dbReference>
<reference evidence="2" key="2">
    <citation type="submission" date="2021-04" db="EMBL/GenBank/DDBJ databases">
        <authorList>
            <person name="Gilroy R."/>
        </authorList>
    </citation>
    <scope>NUCLEOTIDE SEQUENCE</scope>
    <source>
        <strain evidence="2">ChiGjej6B6-14162</strain>
    </source>
</reference>
<dbReference type="Proteomes" id="UP000886740">
    <property type="component" value="Unassembled WGS sequence"/>
</dbReference>
<reference evidence="2" key="1">
    <citation type="journal article" date="2021" name="PeerJ">
        <title>Extensive microbial diversity within the chicken gut microbiome revealed by metagenomics and culture.</title>
        <authorList>
            <person name="Gilroy R."/>
            <person name="Ravi A."/>
            <person name="Getino M."/>
            <person name="Pursley I."/>
            <person name="Horton D.L."/>
            <person name="Alikhan N.F."/>
            <person name="Baker D."/>
            <person name="Gharbi K."/>
            <person name="Hall N."/>
            <person name="Watson M."/>
            <person name="Adriaenssens E.M."/>
            <person name="Foster-Nyarko E."/>
            <person name="Jarju S."/>
            <person name="Secka A."/>
            <person name="Antonio M."/>
            <person name="Oren A."/>
            <person name="Chaudhuri R.R."/>
            <person name="La Ragione R."/>
            <person name="Hildebrand F."/>
            <person name="Pallen M.J."/>
        </authorList>
    </citation>
    <scope>NUCLEOTIDE SEQUENCE</scope>
    <source>
        <strain evidence="2">ChiGjej6B6-14162</strain>
    </source>
</reference>
<sequence>MAVCAFGLACAPVSNAKEGPEVGDRVGRIVGVTQMGDTVHLPEDLRGKYVLVETSTTDSAYFKSDIQFYIRGAYAHFHESGFEWVSVRGWEENSLLLVNPEGIVCARGSLLRGSGLENYLRLLNPSVPMYETVSVEELDDLLARDPAIQLVDVRTAEEHEAGAIPNARLLDMKSADFIDQAERLLDKSRPVAVYCKGGGRSRIAAWQLIDKGFKVYNLDKGFESWKATSHRR</sequence>
<dbReference type="InterPro" id="IPR036873">
    <property type="entry name" value="Rhodanese-like_dom_sf"/>
</dbReference>
<dbReference type="SUPFAM" id="SSF52821">
    <property type="entry name" value="Rhodanese/Cell cycle control phosphatase"/>
    <property type="match status" value="1"/>
</dbReference>
<dbReference type="PANTHER" id="PTHR43031">
    <property type="entry name" value="FAD-DEPENDENT OXIDOREDUCTASE"/>
    <property type="match status" value="1"/>
</dbReference>
<feature type="domain" description="Rhodanese" evidence="1">
    <location>
        <begin position="144"/>
        <end position="229"/>
    </location>
</feature>
<protein>
    <submittedName>
        <fullName evidence="2">Rhodanese-like domain-containing protein</fullName>
    </submittedName>
</protein>
<dbReference type="Pfam" id="PF00581">
    <property type="entry name" value="Rhodanese"/>
    <property type="match status" value="1"/>
</dbReference>
<comment type="caution">
    <text evidence="2">The sequence shown here is derived from an EMBL/GenBank/DDBJ whole genome shotgun (WGS) entry which is preliminary data.</text>
</comment>
<organism evidence="2 3">
    <name type="scientific">Candidatus Parabacteroides intestinipullorum</name>
    <dbReference type="NCBI Taxonomy" id="2838723"/>
    <lineage>
        <taxon>Bacteria</taxon>
        <taxon>Pseudomonadati</taxon>
        <taxon>Bacteroidota</taxon>
        <taxon>Bacteroidia</taxon>
        <taxon>Bacteroidales</taxon>
        <taxon>Tannerellaceae</taxon>
        <taxon>Parabacteroides</taxon>
    </lineage>
</organism>
<dbReference type="InterPro" id="IPR050229">
    <property type="entry name" value="GlpE_sulfurtransferase"/>
</dbReference>
<evidence type="ECO:0000313" key="3">
    <source>
        <dbReference type="Proteomes" id="UP000886740"/>
    </source>
</evidence>
<evidence type="ECO:0000313" key="2">
    <source>
        <dbReference type="EMBL" id="HIX75183.1"/>
    </source>
</evidence>
<dbReference type="PROSITE" id="PS50206">
    <property type="entry name" value="RHODANESE_3"/>
    <property type="match status" value="1"/>
</dbReference>
<dbReference type="PANTHER" id="PTHR43031:SF1">
    <property type="entry name" value="PYRIDINE NUCLEOTIDE-DISULPHIDE OXIDOREDUCTASE"/>
    <property type="match status" value="1"/>
</dbReference>
<dbReference type="SMART" id="SM00450">
    <property type="entry name" value="RHOD"/>
    <property type="match status" value="1"/>
</dbReference>
<dbReference type="EMBL" id="DXEL01000060">
    <property type="protein sequence ID" value="HIX75183.1"/>
    <property type="molecule type" value="Genomic_DNA"/>
</dbReference>
<dbReference type="Gene3D" id="3.40.250.10">
    <property type="entry name" value="Rhodanese-like domain"/>
    <property type="match status" value="1"/>
</dbReference>
<dbReference type="InterPro" id="IPR001763">
    <property type="entry name" value="Rhodanese-like_dom"/>
</dbReference>
<evidence type="ECO:0000259" key="1">
    <source>
        <dbReference type="PROSITE" id="PS50206"/>
    </source>
</evidence>
<gene>
    <name evidence="2" type="ORF">H9977_09165</name>
</gene>